<evidence type="ECO:0000256" key="1">
    <source>
        <dbReference type="SAM" id="Phobius"/>
    </source>
</evidence>
<dbReference type="EMBL" id="BMXF01000004">
    <property type="protein sequence ID" value="GHB80996.1"/>
    <property type="molecule type" value="Genomic_DNA"/>
</dbReference>
<dbReference type="InterPro" id="IPR001173">
    <property type="entry name" value="Glyco_trans_2-like"/>
</dbReference>
<keyword evidence="1" id="KW-1133">Transmembrane helix</keyword>
<dbReference type="Proteomes" id="UP000598271">
    <property type="component" value="Unassembled WGS sequence"/>
</dbReference>
<dbReference type="SUPFAM" id="SSF53448">
    <property type="entry name" value="Nucleotide-diphospho-sugar transferases"/>
    <property type="match status" value="1"/>
</dbReference>
<dbReference type="GO" id="GO:0016740">
    <property type="term" value="F:transferase activity"/>
    <property type="evidence" value="ECO:0007669"/>
    <property type="project" value="UniProtKB-KW"/>
</dbReference>
<feature type="transmembrane region" description="Helical" evidence="1">
    <location>
        <begin position="294"/>
        <end position="314"/>
    </location>
</feature>
<protein>
    <submittedName>
        <fullName evidence="3">Glycosyl transferase</fullName>
    </submittedName>
</protein>
<dbReference type="InterPro" id="IPR050834">
    <property type="entry name" value="Glycosyltransf_2"/>
</dbReference>
<feature type="transmembrane region" description="Helical" evidence="1">
    <location>
        <begin position="268"/>
        <end position="287"/>
    </location>
</feature>
<dbReference type="InterPro" id="IPR029044">
    <property type="entry name" value="Nucleotide-diphossugar_trans"/>
</dbReference>
<dbReference type="RefSeq" id="WP_229581191.1">
    <property type="nucleotide sequence ID" value="NZ_BMXF01000004.1"/>
</dbReference>
<accession>A0A8J3GAL5</accession>
<keyword evidence="1" id="KW-0472">Membrane</keyword>
<evidence type="ECO:0000313" key="4">
    <source>
        <dbReference type="Proteomes" id="UP000598271"/>
    </source>
</evidence>
<dbReference type="Gene3D" id="3.90.550.10">
    <property type="entry name" value="Spore Coat Polysaccharide Biosynthesis Protein SpsA, Chain A"/>
    <property type="match status" value="1"/>
</dbReference>
<keyword evidence="4" id="KW-1185">Reference proteome</keyword>
<reference evidence="3 4" key="1">
    <citation type="journal article" date="2014" name="Int. J. Syst. Evol. Microbiol.">
        <title>Complete genome sequence of Corynebacterium casei LMG S-19264T (=DSM 44701T), isolated from a smear-ripened cheese.</title>
        <authorList>
            <consortium name="US DOE Joint Genome Institute (JGI-PGF)"/>
            <person name="Walter F."/>
            <person name="Albersmeier A."/>
            <person name="Kalinowski J."/>
            <person name="Ruckert C."/>
        </authorList>
    </citation>
    <scope>NUCLEOTIDE SEQUENCE [LARGE SCALE GENOMIC DNA]</scope>
    <source>
        <strain evidence="3 4">KCTC 12866</strain>
    </source>
</reference>
<gene>
    <name evidence="3" type="ORF">GCM10007390_39580</name>
</gene>
<dbReference type="PANTHER" id="PTHR43685">
    <property type="entry name" value="GLYCOSYLTRANSFERASE"/>
    <property type="match status" value="1"/>
</dbReference>
<proteinExistence type="predicted"/>
<sequence>MRKYSIVVPVYNRPDELDELLSSLTHQVFKNFEVIVVEDGSNIPATDVVAKYIDQLDINYFEIENVGQGFARNYGFSKANGDYLIVFDSDTIIPAHYLQAVDAHLENDYLDAFGGPDQAAGNFSELQKAISYAMTSFFTTGGIRGKSRNAGGAFQPRSFNMGMSKQIFDETGGFAKRDMGEDIEFGIRLKAKNYRTALIPEAYVYHKRRGNFRDFWRQVHSFGRTRFILDRIHPGQGLIKPVHAFPALFTIYCALIPLWFFILKPIGVLTTLLLAFFVVGIFLDASLKSESLKVGALSVMAAFVQLIGYGTGFIREGFRRLFGSA</sequence>
<feature type="domain" description="Glycosyltransferase 2-like" evidence="2">
    <location>
        <begin position="5"/>
        <end position="143"/>
    </location>
</feature>
<dbReference type="Pfam" id="PF00535">
    <property type="entry name" value="Glycos_transf_2"/>
    <property type="match status" value="1"/>
</dbReference>
<comment type="caution">
    <text evidence="3">The sequence shown here is derived from an EMBL/GenBank/DDBJ whole genome shotgun (WGS) entry which is preliminary data.</text>
</comment>
<keyword evidence="3" id="KW-0808">Transferase</keyword>
<evidence type="ECO:0000259" key="2">
    <source>
        <dbReference type="Pfam" id="PF00535"/>
    </source>
</evidence>
<dbReference type="AlphaFoldDB" id="A0A8J3GAL5"/>
<keyword evidence="1" id="KW-0812">Transmembrane</keyword>
<organism evidence="3 4">
    <name type="scientific">Persicitalea jodogahamensis</name>
    <dbReference type="NCBI Taxonomy" id="402147"/>
    <lineage>
        <taxon>Bacteria</taxon>
        <taxon>Pseudomonadati</taxon>
        <taxon>Bacteroidota</taxon>
        <taxon>Cytophagia</taxon>
        <taxon>Cytophagales</taxon>
        <taxon>Spirosomataceae</taxon>
        <taxon>Persicitalea</taxon>
    </lineage>
</organism>
<dbReference type="PANTHER" id="PTHR43685:SF3">
    <property type="entry name" value="SLR2126 PROTEIN"/>
    <property type="match status" value="1"/>
</dbReference>
<feature type="transmembrane region" description="Helical" evidence="1">
    <location>
        <begin position="242"/>
        <end position="262"/>
    </location>
</feature>
<evidence type="ECO:0000313" key="3">
    <source>
        <dbReference type="EMBL" id="GHB80996.1"/>
    </source>
</evidence>
<name>A0A8J3GAL5_9BACT</name>